<evidence type="ECO:0000256" key="4">
    <source>
        <dbReference type="ARBA" id="ARBA00010122"/>
    </source>
</evidence>
<feature type="binding site" evidence="12">
    <location>
        <begin position="173"/>
        <end position="174"/>
    </location>
    <ligand>
        <name>ATP</name>
        <dbReference type="ChEBI" id="CHEBI:30616"/>
    </ligand>
</feature>
<feature type="binding site" evidence="12">
    <location>
        <begin position="7"/>
        <end position="10"/>
    </location>
    <ligand>
        <name>ATP</name>
        <dbReference type="ChEBI" id="CHEBI:30616"/>
    </ligand>
</feature>
<dbReference type="InterPro" id="IPR041740">
    <property type="entry name" value="AKii-LysC-BS"/>
</dbReference>
<evidence type="ECO:0000256" key="14">
    <source>
        <dbReference type="RuleBase" id="RU004249"/>
    </source>
</evidence>
<comment type="pathway">
    <text evidence="1 14">Amino-acid biosynthesis; L-lysine biosynthesis via DAP pathway; (S)-tetrahydrodipicolinate from L-aspartate: step 1/4.</text>
</comment>
<evidence type="ECO:0000256" key="12">
    <source>
        <dbReference type="PIRSR" id="PIRSR000726-1"/>
    </source>
</evidence>
<feature type="binding site" evidence="12">
    <location>
        <position position="184"/>
    </location>
    <ligand>
        <name>ATP</name>
        <dbReference type="ChEBI" id="CHEBI:30616"/>
    </ligand>
</feature>
<dbReference type="PROSITE" id="PS00324">
    <property type="entry name" value="ASPARTOKINASE"/>
    <property type="match status" value="1"/>
</dbReference>
<dbReference type="InterPro" id="IPR054352">
    <property type="entry name" value="ACT_Aspartokinase"/>
</dbReference>
<dbReference type="PANTHER" id="PTHR21499:SF3">
    <property type="entry name" value="ASPARTOKINASE"/>
    <property type="match status" value="1"/>
</dbReference>
<evidence type="ECO:0000313" key="16">
    <source>
        <dbReference type="EMBL" id="CUA85121.1"/>
    </source>
</evidence>
<dbReference type="Pfam" id="PF22468">
    <property type="entry name" value="ACT_9"/>
    <property type="match status" value="1"/>
</dbReference>
<dbReference type="UniPathway" id="UPA00051">
    <property type="reaction ID" value="UER00462"/>
</dbReference>
<name>A0A0K6H2T3_9NEIS</name>
<dbReference type="NCBIfam" id="NF005155">
    <property type="entry name" value="PRK06635.1-4"/>
    <property type="match status" value="1"/>
</dbReference>
<keyword evidence="17" id="KW-1185">Reference proteome</keyword>
<evidence type="ECO:0000256" key="1">
    <source>
        <dbReference type="ARBA" id="ARBA00004766"/>
    </source>
</evidence>
<dbReference type="InterPro" id="IPR045865">
    <property type="entry name" value="ACT-like_dom_sf"/>
</dbReference>
<dbReference type="FunFam" id="3.30.2130.10:FF:000002">
    <property type="entry name" value="Aspartokinase"/>
    <property type="match status" value="1"/>
</dbReference>
<dbReference type="SUPFAM" id="SSF53633">
    <property type="entry name" value="Carbamate kinase-like"/>
    <property type="match status" value="1"/>
</dbReference>
<comment type="pathway">
    <text evidence="2 14">Amino-acid biosynthesis; L-methionine biosynthesis via de novo pathway; L-homoserine from L-aspartate: step 1/3.</text>
</comment>
<dbReference type="RefSeq" id="WP_054285448.1">
    <property type="nucleotide sequence ID" value="NZ_CYHA01000005.1"/>
</dbReference>
<protein>
    <recommendedName>
        <fullName evidence="13">Aspartokinase</fullName>
        <ecNumber evidence="13">2.7.2.4</ecNumber>
    </recommendedName>
</protein>
<dbReference type="InterPro" id="IPR018042">
    <property type="entry name" value="Aspartate_kinase_CS"/>
</dbReference>
<dbReference type="PANTHER" id="PTHR21499">
    <property type="entry name" value="ASPARTATE KINASE"/>
    <property type="match status" value="1"/>
</dbReference>
<dbReference type="Pfam" id="PF00696">
    <property type="entry name" value="AA_kinase"/>
    <property type="match status" value="1"/>
</dbReference>
<keyword evidence="5 14" id="KW-0028">Amino-acid biosynthesis</keyword>
<comment type="catalytic activity">
    <reaction evidence="11 13">
        <text>L-aspartate + ATP = 4-phospho-L-aspartate + ADP</text>
        <dbReference type="Rhea" id="RHEA:23776"/>
        <dbReference type="ChEBI" id="CHEBI:29991"/>
        <dbReference type="ChEBI" id="CHEBI:30616"/>
        <dbReference type="ChEBI" id="CHEBI:57535"/>
        <dbReference type="ChEBI" id="CHEBI:456216"/>
        <dbReference type="EC" id="2.7.2.4"/>
    </reaction>
</comment>
<evidence type="ECO:0000256" key="7">
    <source>
        <dbReference type="ARBA" id="ARBA00022741"/>
    </source>
</evidence>
<reference evidence="17" key="1">
    <citation type="submission" date="2015-08" db="EMBL/GenBank/DDBJ databases">
        <authorList>
            <person name="Varghese N."/>
        </authorList>
    </citation>
    <scope>NUCLEOTIDE SEQUENCE [LARGE SCALE GENOMIC DNA]</scope>
    <source>
        <strain evidence="17">DSM 17901</strain>
    </source>
</reference>
<feature type="domain" description="ACT" evidence="15">
    <location>
        <begin position="266"/>
        <end position="340"/>
    </location>
</feature>
<dbReference type="NCBIfam" id="TIGR00657">
    <property type="entry name" value="asp_kinases"/>
    <property type="match status" value="1"/>
</dbReference>
<dbReference type="Proteomes" id="UP000243535">
    <property type="component" value="Unassembled WGS sequence"/>
</dbReference>
<dbReference type="InterPro" id="IPR036393">
    <property type="entry name" value="AceGlu_kinase-like_sf"/>
</dbReference>
<evidence type="ECO:0000256" key="6">
    <source>
        <dbReference type="ARBA" id="ARBA00022679"/>
    </source>
</evidence>
<dbReference type="STRING" id="375574.GCA_001418035_02059"/>
<dbReference type="CDD" id="cd04923">
    <property type="entry name" value="ACT_AK-LysC-DapG-like_2"/>
    <property type="match status" value="1"/>
</dbReference>
<dbReference type="PROSITE" id="PS51671">
    <property type="entry name" value="ACT"/>
    <property type="match status" value="2"/>
</dbReference>
<keyword evidence="7 12" id="KW-0547">Nucleotide-binding</keyword>
<dbReference type="Pfam" id="PF01842">
    <property type="entry name" value="ACT"/>
    <property type="match status" value="1"/>
</dbReference>
<dbReference type="InterPro" id="IPR001048">
    <property type="entry name" value="Asp/Glu/Uridylate_kinase"/>
</dbReference>
<sequence>MALIVQKYGGTSVGSTERIKNVARRVAKWKAQGHDVVVVVSAMSGETNRLIALAKDIQEYPDPRELDVVVSTGEQVTIGLLAMALKAIGLDARSYCGWQVKMTTDSAHTKARIQSIDDGAMRADLAEGRVVIVAGFQGVDEQGNITTLGRGGSDTSAVALAAALKADECQIYTDVDGVYTTDPRVVPEARRLKTITFEEMIEMASLGSKVLQIRSVEFAGKYKVRLRVLSSFEDEGEGTLITFEEDESMEKAVVAGIAFDRNEARINVKGVPDRPGIAYQILGPIADANIEVDMIIQNVGENGTTDFSFTVPRGEYQKTLDILREVQTHIGAAKLEGDDKVAKVSIVGVGMRSHCGVASTMFRTLAEEGINIQLITTSEIKVSVLIDEKYLELAVRVLHKAFGLDQAATV</sequence>
<comment type="pathway">
    <text evidence="3 14">Amino-acid biosynthesis; L-threonine biosynthesis; L-threonine from L-aspartate: step 1/5.</text>
</comment>
<dbReference type="GO" id="GO:0004072">
    <property type="term" value="F:aspartate kinase activity"/>
    <property type="evidence" value="ECO:0007669"/>
    <property type="project" value="UniProtKB-EC"/>
</dbReference>
<evidence type="ECO:0000259" key="15">
    <source>
        <dbReference type="PROSITE" id="PS51671"/>
    </source>
</evidence>
<evidence type="ECO:0000256" key="5">
    <source>
        <dbReference type="ARBA" id="ARBA00022605"/>
    </source>
</evidence>
<feature type="binding site" evidence="12">
    <location>
        <position position="47"/>
    </location>
    <ligand>
        <name>substrate</name>
    </ligand>
</feature>
<dbReference type="FunFam" id="3.40.1160.10:FF:000002">
    <property type="entry name" value="Aspartokinase"/>
    <property type="match status" value="1"/>
</dbReference>
<dbReference type="OrthoDB" id="9799110at2"/>
<gene>
    <name evidence="16" type="ORF">Ga0061063_2274</name>
</gene>
<dbReference type="GO" id="GO:0009088">
    <property type="term" value="P:threonine biosynthetic process"/>
    <property type="evidence" value="ECO:0007669"/>
    <property type="project" value="UniProtKB-UniPathway"/>
</dbReference>
<evidence type="ECO:0000256" key="8">
    <source>
        <dbReference type="ARBA" id="ARBA00022777"/>
    </source>
</evidence>
<evidence type="ECO:0000256" key="10">
    <source>
        <dbReference type="ARBA" id="ARBA00023154"/>
    </source>
</evidence>
<dbReference type="Gene3D" id="3.30.2130.10">
    <property type="entry name" value="VC0802-like"/>
    <property type="match status" value="1"/>
</dbReference>
<dbReference type="UniPathway" id="UPA00050">
    <property type="reaction ID" value="UER00461"/>
</dbReference>
<keyword evidence="9 12" id="KW-0067">ATP-binding</keyword>
<proteinExistence type="inferred from homology"/>
<feature type="binding site" evidence="12">
    <location>
        <position position="74"/>
    </location>
    <ligand>
        <name>substrate</name>
    </ligand>
</feature>
<keyword evidence="10" id="KW-0457">Lysine biosynthesis</keyword>
<dbReference type="SUPFAM" id="SSF55021">
    <property type="entry name" value="ACT-like"/>
    <property type="match status" value="2"/>
</dbReference>
<dbReference type="EC" id="2.7.2.4" evidence="13"/>
<dbReference type="NCBIfam" id="NF005154">
    <property type="entry name" value="PRK06635.1-2"/>
    <property type="match status" value="1"/>
</dbReference>
<accession>A0A0K6H2T3</accession>
<evidence type="ECO:0000256" key="9">
    <source>
        <dbReference type="ARBA" id="ARBA00022840"/>
    </source>
</evidence>
<dbReference type="CDD" id="cd04261">
    <property type="entry name" value="AAK_AKii-LysC-BS"/>
    <property type="match status" value="1"/>
</dbReference>
<keyword evidence="8 13" id="KW-0418">Kinase</keyword>
<dbReference type="GO" id="GO:0005524">
    <property type="term" value="F:ATP binding"/>
    <property type="evidence" value="ECO:0007669"/>
    <property type="project" value="UniProtKB-KW"/>
</dbReference>
<evidence type="ECO:0000256" key="13">
    <source>
        <dbReference type="RuleBase" id="RU003448"/>
    </source>
</evidence>
<organism evidence="16 17">
    <name type="scientific">Gulbenkiania indica</name>
    <dbReference type="NCBI Taxonomy" id="375574"/>
    <lineage>
        <taxon>Bacteria</taxon>
        <taxon>Pseudomonadati</taxon>
        <taxon>Pseudomonadota</taxon>
        <taxon>Betaproteobacteria</taxon>
        <taxon>Neisseriales</taxon>
        <taxon>Chromobacteriaceae</taxon>
        <taxon>Gulbenkiania</taxon>
    </lineage>
</organism>
<dbReference type="GO" id="GO:0005829">
    <property type="term" value="C:cytosol"/>
    <property type="evidence" value="ECO:0007669"/>
    <property type="project" value="TreeGrafter"/>
</dbReference>
<evidence type="ECO:0000256" key="11">
    <source>
        <dbReference type="ARBA" id="ARBA00047872"/>
    </source>
</evidence>
<dbReference type="PIRSF" id="PIRSF000726">
    <property type="entry name" value="Asp_kin"/>
    <property type="match status" value="1"/>
</dbReference>
<dbReference type="GO" id="GO:0009089">
    <property type="term" value="P:lysine biosynthetic process via diaminopimelate"/>
    <property type="evidence" value="ECO:0007669"/>
    <property type="project" value="UniProtKB-UniPathway"/>
</dbReference>
<evidence type="ECO:0000313" key="17">
    <source>
        <dbReference type="Proteomes" id="UP000243535"/>
    </source>
</evidence>
<dbReference type="InterPro" id="IPR005260">
    <property type="entry name" value="Asp_kin_monofn"/>
</dbReference>
<dbReference type="GO" id="GO:0009090">
    <property type="term" value="P:homoserine biosynthetic process"/>
    <property type="evidence" value="ECO:0007669"/>
    <property type="project" value="TreeGrafter"/>
</dbReference>
<dbReference type="InterPro" id="IPR001341">
    <property type="entry name" value="Asp_kinase"/>
</dbReference>
<evidence type="ECO:0000256" key="2">
    <source>
        <dbReference type="ARBA" id="ARBA00004986"/>
    </source>
</evidence>
<feature type="binding site" evidence="12">
    <location>
        <begin position="209"/>
        <end position="210"/>
    </location>
    <ligand>
        <name>ATP</name>
        <dbReference type="ChEBI" id="CHEBI:30616"/>
    </ligand>
</feature>
<evidence type="ECO:0000256" key="3">
    <source>
        <dbReference type="ARBA" id="ARBA00005139"/>
    </source>
</evidence>
<feature type="binding site" evidence="12">
    <location>
        <position position="179"/>
    </location>
    <ligand>
        <name>ATP</name>
        <dbReference type="ChEBI" id="CHEBI:30616"/>
    </ligand>
</feature>
<dbReference type="AlphaFoldDB" id="A0A0K6H2T3"/>
<feature type="domain" description="ACT" evidence="15">
    <location>
        <begin position="346"/>
        <end position="410"/>
    </location>
</feature>
<comment type="similarity">
    <text evidence="4 13">Belongs to the aspartokinase family.</text>
</comment>
<dbReference type="CDD" id="cd04913">
    <property type="entry name" value="ACT_AKii-LysC-BS-like_1"/>
    <property type="match status" value="1"/>
</dbReference>
<dbReference type="EMBL" id="CYHA01000005">
    <property type="protein sequence ID" value="CUA85121.1"/>
    <property type="molecule type" value="Genomic_DNA"/>
</dbReference>
<dbReference type="UniPathway" id="UPA00034">
    <property type="reaction ID" value="UER00015"/>
</dbReference>
<dbReference type="InterPro" id="IPR002912">
    <property type="entry name" value="ACT_dom"/>
</dbReference>
<dbReference type="Gene3D" id="3.40.1160.10">
    <property type="entry name" value="Acetylglutamate kinase-like"/>
    <property type="match status" value="1"/>
</dbReference>
<keyword evidence="6 13" id="KW-0808">Transferase</keyword>
<dbReference type="NCBIfam" id="TIGR00656">
    <property type="entry name" value="asp_kin_monofn"/>
    <property type="match status" value="1"/>
</dbReference>